<protein>
    <recommendedName>
        <fullName evidence="3">Uracil DNA glycosylase superfamily protein</fullName>
    </recommendedName>
</protein>
<reference evidence="1 2" key="1">
    <citation type="submission" date="2018-06" db="EMBL/GenBank/DDBJ databases">
        <title>Genomic Encyclopedia of Type Strains, Phase IV (KMG-IV): sequencing the most valuable type-strain genomes for metagenomic binning, comparative biology and taxonomic classification.</title>
        <authorList>
            <person name="Goeker M."/>
        </authorList>
    </citation>
    <scope>NUCLEOTIDE SEQUENCE [LARGE SCALE GENOMIC DNA]</scope>
    <source>
        <strain evidence="1 2">DSM 22112</strain>
    </source>
</reference>
<comment type="caution">
    <text evidence="1">The sequence shown here is derived from an EMBL/GenBank/DDBJ whole genome shotgun (WGS) entry which is preliminary data.</text>
</comment>
<name>A0A366HVY7_9FIRM</name>
<dbReference type="Proteomes" id="UP000253490">
    <property type="component" value="Unassembled WGS sequence"/>
</dbReference>
<evidence type="ECO:0008006" key="3">
    <source>
        <dbReference type="Google" id="ProtNLM"/>
    </source>
</evidence>
<sequence>MPNNAYENLRNHHKPDNVEVLFVGESRPQGGTFFYQGDSALYRETKKAFDEFFKEDIFTVNRFKNWNCWLYDISENPVNGLGDHERKAEIHLNIPKLIDTIETLNPKTIIVCKKKFVEPEIRNSSIMDNYCESESIFFLPFPGQGNQRKYRESLVKALGGISFCLD</sequence>
<proteinExistence type="predicted"/>
<organism evidence="1 2">
    <name type="scientific">Alkalibaculum bacchi</name>
    <dbReference type="NCBI Taxonomy" id="645887"/>
    <lineage>
        <taxon>Bacteria</taxon>
        <taxon>Bacillati</taxon>
        <taxon>Bacillota</taxon>
        <taxon>Clostridia</taxon>
        <taxon>Eubacteriales</taxon>
        <taxon>Eubacteriaceae</taxon>
        <taxon>Alkalibaculum</taxon>
    </lineage>
</organism>
<dbReference type="AlphaFoldDB" id="A0A366HVY7"/>
<evidence type="ECO:0000313" key="2">
    <source>
        <dbReference type="Proteomes" id="UP000253490"/>
    </source>
</evidence>
<gene>
    <name evidence="1" type="ORF">DES36_13114</name>
</gene>
<evidence type="ECO:0000313" key="1">
    <source>
        <dbReference type="EMBL" id="RBP57222.1"/>
    </source>
</evidence>
<keyword evidence="2" id="KW-1185">Reference proteome</keyword>
<accession>A0A366HVY7</accession>
<dbReference type="EMBL" id="QNRX01000031">
    <property type="protein sequence ID" value="RBP57222.1"/>
    <property type="molecule type" value="Genomic_DNA"/>
</dbReference>